<dbReference type="Proteomes" id="UP000565262">
    <property type="component" value="Unassembled WGS sequence"/>
</dbReference>
<sequence>NEVIASTHMEVFEGDALERLKQSRIIAFTLVMQPGEAINQDTPGEISVKSKGVFSLNID</sequence>
<dbReference type="AlphaFoldDB" id="A0A839IX02"/>
<reference evidence="1 2" key="1">
    <citation type="submission" date="2020-08" db="EMBL/GenBank/DDBJ databases">
        <title>Oceanospirillum sp. nov. isolated from marine sediment.</title>
        <authorList>
            <person name="Ji X."/>
        </authorList>
    </citation>
    <scope>NUCLEOTIDE SEQUENCE [LARGE SCALE GENOMIC DNA]</scope>
    <source>
        <strain evidence="1 2">D5</strain>
    </source>
</reference>
<dbReference type="EMBL" id="JACJFM010000375">
    <property type="protein sequence ID" value="MBB1489923.1"/>
    <property type="molecule type" value="Genomic_DNA"/>
</dbReference>
<evidence type="ECO:0000313" key="1">
    <source>
        <dbReference type="EMBL" id="MBB1489923.1"/>
    </source>
</evidence>
<name>A0A839IX02_9GAMM</name>
<protein>
    <submittedName>
        <fullName evidence="1">Uncharacterized protein</fullName>
    </submittedName>
</protein>
<keyword evidence="2" id="KW-1185">Reference proteome</keyword>
<feature type="non-terminal residue" evidence="1">
    <location>
        <position position="1"/>
    </location>
</feature>
<accession>A0A839IX02</accession>
<evidence type="ECO:0000313" key="2">
    <source>
        <dbReference type="Proteomes" id="UP000565262"/>
    </source>
</evidence>
<gene>
    <name evidence="1" type="ORF">H4O21_25300</name>
</gene>
<proteinExistence type="predicted"/>
<comment type="caution">
    <text evidence="1">The sequence shown here is derived from an EMBL/GenBank/DDBJ whole genome shotgun (WGS) entry which is preliminary data.</text>
</comment>
<organism evidence="1 2">
    <name type="scientific">Oceanospirillum sediminis</name>
    <dbReference type="NCBI Taxonomy" id="2760088"/>
    <lineage>
        <taxon>Bacteria</taxon>
        <taxon>Pseudomonadati</taxon>
        <taxon>Pseudomonadota</taxon>
        <taxon>Gammaproteobacteria</taxon>
        <taxon>Oceanospirillales</taxon>
        <taxon>Oceanospirillaceae</taxon>
        <taxon>Oceanospirillum</taxon>
    </lineage>
</organism>